<keyword evidence="1" id="KW-0805">Transcription regulation</keyword>
<evidence type="ECO:0000256" key="3">
    <source>
        <dbReference type="ARBA" id="ARBA00023163"/>
    </source>
</evidence>
<evidence type="ECO:0000313" key="5">
    <source>
        <dbReference type="EMBL" id="PMP14029.1"/>
    </source>
</evidence>
<comment type="caution">
    <text evidence="5">The sequence shown here is derived from an EMBL/GenBank/DDBJ whole genome shotgun (WGS) entry which is preliminary data.</text>
</comment>
<dbReference type="GO" id="GO:0003677">
    <property type="term" value="F:DNA binding"/>
    <property type="evidence" value="ECO:0007669"/>
    <property type="project" value="UniProtKB-KW"/>
</dbReference>
<evidence type="ECO:0000259" key="4">
    <source>
        <dbReference type="Pfam" id="PF00440"/>
    </source>
</evidence>
<dbReference type="InterPro" id="IPR036271">
    <property type="entry name" value="Tet_transcr_reg_TetR-rel_C_sf"/>
</dbReference>
<dbReference type="Gene3D" id="1.10.10.60">
    <property type="entry name" value="Homeodomain-like"/>
    <property type="match status" value="1"/>
</dbReference>
<dbReference type="InterPro" id="IPR009057">
    <property type="entry name" value="Homeodomain-like_sf"/>
</dbReference>
<gene>
    <name evidence="5" type="ORF">BCS93_04370</name>
</gene>
<dbReference type="Pfam" id="PF00440">
    <property type="entry name" value="TetR_N"/>
    <property type="match status" value="1"/>
</dbReference>
<protein>
    <recommendedName>
        <fullName evidence="4">HTH tetR-type domain-containing protein</fullName>
    </recommendedName>
</protein>
<evidence type="ECO:0000256" key="2">
    <source>
        <dbReference type="ARBA" id="ARBA00023125"/>
    </source>
</evidence>
<dbReference type="SUPFAM" id="SSF48498">
    <property type="entry name" value="Tetracyclin repressor-like, C-terminal domain"/>
    <property type="match status" value="1"/>
</dbReference>
<dbReference type="Gene3D" id="1.10.357.10">
    <property type="entry name" value="Tetracycline Repressor, domain 2"/>
    <property type="match status" value="1"/>
</dbReference>
<dbReference type="PANTHER" id="PTHR47506">
    <property type="entry name" value="TRANSCRIPTIONAL REGULATORY PROTEIN"/>
    <property type="match status" value="1"/>
</dbReference>
<dbReference type="InterPro" id="IPR001647">
    <property type="entry name" value="HTH_TetR"/>
</dbReference>
<evidence type="ECO:0000256" key="1">
    <source>
        <dbReference type="ARBA" id="ARBA00023015"/>
    </source>
</evidence>
<sequence>MAKKRQFDEIEVLGVMAKYFWQHGYASTKVDQLSTVTGLTKTSIYNAFGNKETVFKCIVDFYVEHHMSVVLRKLDSDKLISENLQYLFDSEFLNPENDLLTYGCLITNSIVELKSNEPALYEYVIKKFEQGRIATLAFFTQYEKTERLIDGIDAEHLTDYFLTFRQGLKVQSRGQRPHESLARSIHVFMLVLSTFEK</sequence>
<dbReference type="SUPFAM" id="SSF46689">
    <property type="entry name" value="Homeodomain-like"/>
    <property type="match status" value="1"/>
</dbReference>
<proteinExistence type="predicted"/>
<keyword evidence="2" id="KW-0238">DNA-binding</keyword>
<dbReference type="Proteomes" id="UP000235611">
    <property type="component" value="Unassembled WGS sequence"/>
</dbReference>
<dbReference type="RefSeq" id="WP_055024800.1">
    <property type="nucleotide sequence ID" value="NZ_MDBO01000036.1"/>
</dbReference>
<organism evidence="5 6">
    <name type="scientific">Vibrio breoganii</name>
    <dbReference type="NCBI Taxonomy" id="553239"/>
    <lineage>
        <taxon>Bacteria</taxon>
        <taxon>Pseudomonadati</taxon>
        <taxon>Pseudomonadota</taxon>
        <taxon>Gammaproteobacteria</taxon>
        <taxon>Vibrionales</taxon>
        <taxon>Vibrionaceae</taxon>
        <taxon>Vibrio</taxon>
    </lineage>
</organism>
<dbReference type="PANTHER" id="PTHR47506:SF1">
    <property type="entry name" value="HTH-TYPE TRANSCRIPTIONAL REGULATOR YJDC"/>
    <property type="match status" value="1"/>
</dbReference>
<accession>A0AAP8SYF3</accession>
<reference evidence="6" key="1">
    <citation type="submission" date="2016-07" db="EMBL/GenBank/DDBJ databases">
        <title>Nontailed viruses are major unrecognized killers of bacteria in the ocean.</title>
        <authorList>
            <person name="Kauffman K."/>
            <person name="Hussain F."/>
            <person name="Yang J."/>
            <person name="Arevalo P."/>
            <person name="Brown J."/>
            <person name="Cutler M."/>
            <person name="Kelly L."/>
            <person name="Polz M.F."/>
        </authorList>
    </citation>
    <scope>NUCLEOTIDE SEQUENCE [LARGE SCALE GENOMIC DNA]</scope>
    <source>
        <strain evidence="6">10N.222.49.A5</strain>
    </source>
</reference>
<name>A0AAP8SYF3_9VIBR</name>
<dbReference type="AlphaFoldDB" id="A0AAP8SYF3"/>
<keyword evidence="3" id="KW-0804">Transcription</keyword>
<dbReference type="EMBL" id="MDBO01000036">
    <property type="protein sequence ID" value="PMP14029.1"/>
    <property type="molecule type" value="Genomic_DNA"/>
</dbReference>
<feature type="domain" description="HTH tetR-type" evidence="4">
    <location>
        <begin position="18"/>
        <end position="56"/>
    </location>
</feature>
<evidence type="ECO:0000313" key="6">
    <source>
        <dbReference type="Proteomes" id="UP000235611"/>
    </source>
</evidence>